<dbReference type="Gene3D" id="1.10.8.430">
    <property type="entry name" value="Helical domain of apoptotic protease-activating factors"/>
    <property type="match status" value="1"/>
</dbReference>
<feature type="coiled-coil region" evidence="5">
    <location>
        <begin position="20"/>
        <end position="79"/>
    </location>
</feature>
<dbReference type="InParanoid" id="A0A059BA76"/>
<sequence length="1624" mass="184346">MVVIPIRHQFGYVISSKSYAQGLQKEVEKLAYEAERIDNAAEVARNNLRNVRYLVMKWQESAEQALKEARDLLRLFDEESKTCCYGTLPNPNCRYRFSKKAKDMIEGIQQLAREGSDFRDISLSDPTPGNVPSPTSAGREGKDVVQSTTAMASTSCPSTLIKLKDDGVFESRTSIIKDIMDALADNSNSVVGVHGMGGVGKSTLLVDAERRIKEEASFGLVTKADVSANPDIRRIQEEIAHELGLDIKNEEFVSVRAKLLCKRLEAEGKKKKVLIILDNLWERLDLKSVGIPCGHDNKVIGCKLLLTSRDRNVLEREMCCDRDFHLAGLQKEEARGLFERMAGDKVHDDKFKPLVDEALHKCAGFPFLIIAMAKYFKNSLLSDCKDALKQIDMSTNKGISKVINDMLQLSYDHLKDEEGEEAKSLLRLCVACGVSKPYLEDLVRYGVGLRLFREDSSMEEARDRLNSLIHTLQASSLLLDDEDANDFKIHDLVRGFVASVALKDHPFLVLKDKNKLVAELSKDKLKSCKAICFPYVNLEELPKDLDCPELQMFILLTSNKSLEVPDSYFNSMRYLMVLNLRGIHLSHSPSPLQFSENLRTLCLTFCSLDNVAILGELKGLQILSFIYSDVHRLPKEIGQLGELRLLDLSNCSQLEIIEPGVLRNLIKLEELYMEDSFHQWNDEEQIPPTNASLIELNNMKNLCTLHISIPNPSLLPEDLNFKQLTKYKIQIGNDQHWSKYKGSRTLDLKLDPISNILQRGCIQSILHKTDTLFLDGLNKTKQSVCALSQEGFPNLKHLVVQNSPYIQNILQWPSLIAFKTLESLHLQNLINLEKISNNNISSESFNALKVVRVDNCDKMEVLFPLSVVRQLPQLEEIKVVRCQLMRGIVEVDDRGKVELHNLRVLKLHHLPYIKNFSNFIYSCLLYNYIKQSSVSLHCVEIQLIYEIDVNSVREIFYLYGPSSSGNVAALFELTTLELSKMQSLRRIWNKNPCGIVSLHNLKKLVVEDCDNLGFMFFPSTIKSLAHLRDLTISNCKKMEAIVMEEEGLGMEIVETLEFPMLTDLRLKRLESLICFSRKNCKIDLLFTRNLESSLCPVSIPSLESLTVEGLPNMQEIWSDESPLELSNLQSLIVVQCKSLSKVINFRSLLKLHKLHTLTIKDCVSVQEIFYLYGPSSSGNVAALFELTTLELSKMQSLRRIWNKNPCGIVSFHNLKKLVVEDCDNLGFMFFPSMIKSLAHLRDLTISNCKKMEAIIMEEEGLGMEIVETLEFPMLTNLCLQRLEKIFYLYGPSSSGNVAALFELTTLELSKMQSLRRIWNKNPCGIVSFHNLKKLVVEDCDNLGFMFFPSMIKSLAHLRDLTISNCKKMEAIIMEEEGLGMEIVETLEFPMLTNLCLQRLESLTCFSRRKLVQCKSLSKVISFGSLLKLHKLHTLTIKGCVSVQEIFDLHGPSGSGNVSIPSLESLTVEGLPNMQEIFDLHGPSGNGNVASLFELTTLELRKMQSLRHIWNKNPCGIVSFHNLKKLVVKHCDILEFMFFPSMIKSLSHLRDLTVSKCKKMEAILMEEEGLGMEIVETLEFPMLTDLHLKRLESLTCFSCGKCKINFLFFALMIFLQMDSSLQYRW</sequence>
<comment type="similarity">
    <text evidence="1">Belongs to the disease resistance NB-LRR family.</text>
</comment>
<dbReference type="InterPro" id="IPR057135">
    <property type="entry name" value="At4g27190-like_LRR"/>
</dbReference>
<evidence type="ECO:0000313" key="9">
    <source>
        <dbReference type="EMBL" id="KCW62570.1"/>
    </source>
</evidence>
<keyword evidence="5" id="KW-0175">Coiled coil</keyword>
<dbReference type="PANTHER" id="PTHR33463">
    <property type="entry name" value="NB-ARC DOMAIN-CONTAINING PROTEIN-RELATED"/>
    <property type="match status" value="1"/>
</dbReference>
<dbReference type="GO" id="GO:0043531">
    <property type="term" value="F:ADP binding"/>
    <property type="evidence" value="ECO:0007669"/>
    <property type="project" value="InterPro"/>
</dbReference>
<dbReference type="SUPFAM" id="SSF52058">
    <property type="entry name" value="L domain-like"/>
    <property type="match status" value="2"/>
</dbReference>
<feature type="compositionally biased region" description="Polar residues" evidence="6">
    <location>
        <begin position="124"/>
        <end position="136"/>
    </location>
</feature>
<evidence type="ECO:0000259" key="8">
    <source>
        <dbReference type="Pfam" id="PF23247"/>
    </source>
</evidence>
<dbReference type="SUPFAM" id="SSF52047">
    <property type="entry name" value="RNI-like"/>
    <property type="match status" value="2"/>
</dbReference>
<dbReference type="PANTHER" id="PTHR33463:SF203">
    <property type="entry name" value="AAA+ ATPASE DOMAIN-CONTAINING PROTEIN"/>
    <property type="match status" value="1"/>
</dbReference>
<organism evidence="9">
    <name type="scientific">Eucalyptus grandis</name>
    <name type="common">Flooded gum</name>
    <dbReference type="NCBI Taxonomy" id="71139"/>
    <lineage>
        <taxon>Eukaryota</taxon>
        <taxon>Viridiplantae</taxon>
        <taxon>Streptophyta</taxon>
        <taxon>Embryophyta</taxon>
        <taxon>Tracheophyta</taxon>
        <taxon>Spermatophyta</taxon>
        <taxon>Magnoliopsida</taxon>
        <taxon>eudicotyledons</taxon>
        <taxon>Gunneridae</taxon>
        <taxon>Pentapetalae</taxon>
        <taxon>rosids</taxon>
        <taxon>malvids</taxon>
        <taxon>Myrtales</taxon>
        <taxon>Myrtaceae</taxon>
        <taxon>Myrtoideae</taxon>
        <taxon>Eucalypteae</taxon>
        <taxon>Eucalyptus</taxon>
    </lineage>
</organism>
<dbReference type="InterPro" id="IPR050905">
    <property type="entry name" value="Plant_NBS-LRR"/>
</dbReference>
<evidence type="ECO:0000256" key="5">
    <source>
        <dbReference type="SAM" id="Coils"/>
    </source>
</evidence>
<evidence type="ECO:0000256" key="3">
    <source>
        <dbReference type="ARBA" id="ARBA00022821"/>
    </source>
</evidence>
<evidence type="ECO:0000259" key="7">
    <source>
        <dbReference type="Pfam" id="PF00931"/>
    </source>
</evidence>
<feature type="domain" description="NB-ARC" evidence="7">
    <location>
        <begin position="176"/>
        <end position="345"/>
    </location>
</feature>
<dbReference type="InterPro" id="IPR032675">
    <property type="entry name" value="LRR_dom_sf"/>
</dbReference>
<name>A0A059BA76_EUCGR</name>
<dbReference type="Pfam" id="PF23247">
    <property type="entry name" value="LRR_RPS2"/>
    <property type="match status" value="5"/>
</dbReference>
<dbReference type="InterPro" id="IPR042197">
    <property type="entry name" value="Apaf_helical"/>
</dbReference>
<dbReference type="EMBL" id="KK198759">
    <property type="protein sequence ID" value="KCW62570.1"/>
    <property type="molecule type" value="Genomic_DNA"/>
</dbReference>
<accession>A0A059BA76</accession>
<feature type="domain" description="Disease resistance protein At4g27190-like leucine-rich repeats" evidence="8">
    <location>
        <begin position="948"/>
        <end position="1036"/>
    </location>
</feature>
<evidence type="ECO:0000256" key="6">
    <source>
        <dbReference type="SAM" id="MobiDB-lite"/>
    </source>
</evidence>
<dbReference type="Gramene" id="KCW62570">
    <property type="protein sequence ID" value="KCW62570"/>
    <property type="gene ID" value="EUGRSUZ_G00064"/>
</dbReference>
<protein>
    <submittedName>
        <fullName evidence="9">Uncharacterized protein</fullName>
    </submittedName>
</protein>
<gene>
    <name evidence="9" type="ORF">EUGRSUZ_G00064</name>
</gene>
<feature type="domain" description="Disease resistance protein At4g27190-like leucine-rich repeats" evidence="8">
    <location>
        <begin position="1461"/>
        <end position="1557"/>
    </location>
</feature>
<dbReference type="Gene3D" id="3.80.10.10">
    <property type="entry name" value="Ribonuclease Inhibitor"/>
    <property type="match status" value="4"/>
</dbReference>
<dbReference type="Pfam" id="PF00931">
    <property type="entry name" value="NB-ARC"/>
    <property type="match status" value="1"/>
</dbReference>
<dbReference type="GO" id="GO:0006952">
    <property type="term" value="P:defense response"/>
    <property type="evidence" value="ECO:0007669"/>
    <property type="project" value="UniProtKB-KW"/>
</dbReference>
<dbReference type="GO" id="GO:0005524">
    <property type="term" value="F:ATP binding"/>
    <property type="evidence" value="ECO:0007669"/>
    <property type="project" value="UniProtKB-KW"/>
</dbReference>
<dbReference type="SUPFAM" id="SSF52540">
    <property type="entry name" value="P-loop containing nucleoside triphosphate hydrolases"/>
    <property type="match status" value="1"/>
</dbReference>
<reference evidence="9" key="1">
    <citation type="submission" date="2013-07" db="EMBL/GenBank/DDBJ databases">
        <title>The genome of Eucalyptus grandis.</title>
        <authorList>
            <person name="Schmutz J."/>
            <person name="Hayes R."/>
            <person name="Myburg A."/>
            <person name="Tuskan G."/>
            <person name="Grattapaglia D."/>
            <person name="Rokhsar D.S."/>
        </authorList>
    </citation>
    <scope>NUCLEOTIDE SEQUENCE</scope>
    <source>
        <tissue evidence="9">Leaf extractions</tissue>
    </source>
</reference>
<dbReference type="InterPro" id="IPR002182">
    <property type="entry name" value="NB-ARC"/>
</dbReference>
<feature type="domain" description="Disease resistance protein At4g27190-like leucine-rich repeats" evidence="8">
    <location>
        <begin position="751"/>
        <end position="883"/>
    </location>
</feature>
<evidence type="ECO:0000256" key="1">
    <source>
        <dbReference type="ARBA" id="ARBA00008894"/>
    </source>
</evidence>
<keyword evidence="3" id="KW-0611">Plant defense</keyword>
<feature type="domain" description="Disease resistance protein At4g27190-like leucine-rich repeats" evidence="8">
    <location>
        <begin position="1103"/>
        <end position="1249"/>
    </location>
</feature>
<keyword evidence="4" id="KW-0067">ATP-binding</keyword>
<evidence type="ECO:0000256" key="4">
    <source>
        <dbReference type="ARBA" id="ARBA00022840"/>
    </source>
</evidence>
<feature type="domain" description="Disease resistance protein At4g27190-like leucine-rich repeats" evidence="8">
    <location>
        <begin position="1282"/>
        <end position="1366"/>
    </location>
</feature>
<dbReference type="PRINTS" id="PR00364">
    <property type="entry name" value="DISEASERSIST"/>
</dbReference>
<proteinExistence type="inferred from homology"/>
<feature type="region of interest" description="Disordered" evidence="6">
    <location>
        <begin position="118"/>
        <end position="142"/>
    </location>
</feature>
<dbReference type="Gene3D" id="3.40.50.300">
    <property type="entry name" value="P-loop containing nucleotide triphosphate hydrolases"/>
    <property type="match status" value="1"/>
</dbReference>
<dbReference type="InterPro" id="IPR027417">
    <property type="entry name" value="P-loop_NTPase"/>
</dbReference>
<evidence type="ECO:0000256" key="2">
    <source>
        <dbReference type="ARBA" id="ARBA00022741"/>
    </source>
</evidence>
<keyword evidence="2" id="KW-0547">Nucleotide-binding</keyword>